<keyword evidence="4" id="KW-1185">Reference proteome</keyword>
<dbReference type="InterPro" id="IPR002909">
    <property type="entry name" value="IPT_dom"/>
</dbReference>
<dbReference type="KEGG" id="agv:OJF2_00570"/>
<dbReference type="InterPro" id="IPR014756">
    <property type="entry name" value="Ig_E-set"/>
</dbReference>
<dbReference type="CDD" id="cd00102">
    <property type="entry name" value="IPT"/>
    <property type="match status" value="1"/>
</dbReference>
<reference evidence="3 4" key="1">
    <citation type="submission" date="2019-08" db="EMBL/GenBank/DDBJ databases">
        <title>Deep-cultivation of Planctomycetes and their phenomic and genomic characterization uncovers novel biology.</title>
        <authorList>
            <person name="Wiegand S."/>
            <person name="Jogler M."/>
            <person name="Boedeker C."/>
            <person name="Pinto D."/>
            <person name="Vollmers J."/>
            <person name="Rivas-Marin E."/>
            <person name="Kohn T."/>
            <person name="Peeters S.H."/>
            <person name="Heuer A."/>
            <person name="Rast P."/>
            <person name="Oberbeckmann S."/>
            <person name="Bunk B."/>
            <person name="Jeske O."/>
            <person name="Meyerdierks A."/>
            <person name="Storesund J.E."/>
            <person name="Kallscheuer N."/>
            <person name="Luecker S."/>
            <person name="Lage O.M."/>
            <person name="Pohl T."/>
            <person name="Merkel B.J."/>
            <person name="Hornburger P."/>
            <person name="Mueller R.-W."/>
            <person name="Bruemmer F."/>
            <person name="Labrenz M."/>
            <person name="Spormann A.M."/>
            <person name="Op den Camp H."/>
            <person name="Overmann J."/>
            <person name="Amann R."/>
            <person name="Jetten M.S.M."/>
            <person name="Mascher T."/>
            <person name="Medema M.H."/>
            <person name="Devos D.P."/>
            <person name="Kaster A.-K."/>
            <person name="Ovreas L."/>
            <person name="Rohde M."/>
            <person name="Galperin M.Y."/>
            <person name="Jogler C."/>
        </authorList>
    </citation>
    <scope>NUCLEOTIDE SEQUENCE [LARGE SCALE GENOMIC DNA]</scope>
    <source>
        <strain evidence="3 4">OJF2</strain>
    </source>
</reference>
<evidence type="ECO:0000256" key="1">
    <source>
        <dbReference type="SAM" id="MobiDB-lite"/>
    </source>
</evidence>
<dbReference type="RefSeq" id="WP_148590188.1">
    <property type="nucleotide sequence ID" value="NZ_CP042997.1"/>
</dbReference>
<dbReference type="EMBL" id="CP042997">
    <property type="protein sequence ID" value="QEH31592.1"/>
    <property type="molecule type" value="Genomic_DNA"/>
</dbReference>
<dbReference type="OrthoDB" id="238988at2"/>
<dbReference type="AlphaFoldDB" id="A0A5B9VTG0"/>
<dbReference type="Proteomes" id="UP000324233">
    <property type="component" value="Chromosome"/>
</dbReference>
<feature type="region of interest" description="Disordered" evidence="1">
    <location>
        <begin position="1"/>
        <end position="23"/>
    </location>
</feature>
<protein>
    <submittedName>
        <fullName evidence="3">IPT/TIG domain protein</fullName>
    </submittedName>
</protein>
<feature type="domain" description="IPT/TIG" evidence="2">
    <location>
        <begin position="354"/>
        <end position="420"/>
    </location>
</feature>
<accession>A0A5B9VTG0</accession>
<dbReference type="Gene3D" id="2.60.40.10">
    <property type="entry name" value="Immunoglobulins"/>
    <property type="match status" value="1"/>
</dbReference>
<dbReference type="Pfam" id="PF01833">
    <property type="entry name" value="TIG"/>
    <property type="match status" value="1"/>
</dbReference>
<name>A0A5B9VTG0_9BACT</name>
<evidence type="ECO:0000313" key="3">
    <source>
        <dbReference type="EMBL" id="QEH31592.1"/>
    </source>
</evidence>
<proteinExistence type="predicted"/>
<organism evidence="3 4">
    <name type="scientific">Aquisphaera giovannonii</name>
    <dbReference type="NCBI Taxonomy" id="406548"/>
    <lineage>
        <taxon>Bacteria</taxon>
        <taxon>Pseudomonadati</taxon>
        <taxon>Planctomycetota</taxon>
        <taxon>Planctomycetia</taxon>
        <taxon>Isosphaerales</taxon>
        <taxon>Isosphaeraceae</taxon>
        <taxon>Aquisphaera</taxon>
    </lineage>
</organism>
<dbReference type="InterPro" id="IPR013783">
    <property type="entry name" value="Ig-like_fold"/>
</dbReference>
<sequence>MTSTTRRPSPHSRPGRPATGRRALPRVDALESRQLLTLLGQQLFPSDNAWNQNVSAAPVASNSAAIINNIIGRYGDGRFHPDFGQDYRGGNPLYGIPFNVVHGNSQPKVRVVVDGYPDESDLMDAPIPANAVLEGDKQNGPVAGLANRGDSHLIVWDVDNDVAYEFYNASRPGENADGRWHAAQESVWDMKTDTFRPLGWTSADAAGLAILPGLVRPDEALPASQGGQGVINHAIRITLQNSTILNKYVYPASHVANTGTDASVLAPMGARLRLKANVDISGLNPQSKVVAQAMKDYGVIVADNGSNFYASGASYSVDAGNNFTLTWSDADIQDSTRGLKSLTFSDFEVVDTTPVVTGLSASSGSAGATVTVAGLNFSGAAGRLSVLFGGVAATSVTVVDDSHVTAVVPAGTGTVDVRVQSGVTASDARNIKNPVFGYGTSAVTAADRFTYGGTTGPTAAAAFVGTDTTDQGNWRKAFGADGYNIAGDSGAANPKLPSYATLAVNGASTYVWAASTTDPRALQNAANTGRVAGTFYSSKAFSLDLNLTDGKAHQVSLYALDWDLRGRTETIQVVDAGTGTVLDTRALSGFQNGKYLTWNLSGHVLIRVTNTGPSNAVVGGLFFGAAPAASGASATFLGTDSTTAGSWRGVYGADGYNIAQDASAGNPKRPSYATVGLSNALNYTWAASTTDTRALRNSANTGRLAATWYGGGSFSINVNLTDGQAHKVSLYAVDWDNQGRNETIQIIDNATGNVLNTQTVSGFRGGKYLSWSIKGNVTIKVTRVSGPNAVVSGLFFN</sequence>
<gene>
    <name evidence="3" type="ORF">OJF2_00570</name>
</gene>
<evidence type="ECO:0000313" key="4">
    <source>
        <dbReference type="Proteomes" id="UP000324233"/>
    </source>
</evidence>
<dbReference type="SUPFAM" id="SSF81296">
    <property type="entry name" value="E set domains"/>
    <property type="match status" value="1"/>
</dbReference>
<evidence type="ECO:0000259" key="2">
    <source>
        <dbReference type="Pfam" id="PF01833"/>
    </source>
</evidence>